<dbReference type="Proteomes" id="UP000266841">
    <property type="component" value="Unassembled WGS sequence"/>
</dbReference>
<dbReference type="AlphaFoldDB" id="K0RY20"/>
<evidence type="ECO:0000256" key="1">
    <source>
        <dbReference type="SAM" id="MobiDB-lite"/>
    </source>
</evidence>
<feature type="region of interest" description="Disordered" evidence="1">
    <location>
        <begin position="38"/>
        <end position="73"/>
    </location>
</feature>
<protein>
    <submittedName>
        <fullName evidence="2">Uncharacterized protein</fullName>
    </submittedName>
</protein>
<gene>
    <name evidence="2" type="ORF">THAOC_22580</name>
</gene>
<keyword evidence="3" id="KW-1185">Reference proteome</keyword>
<accession>K0RY20</accession>
<dbReference type="EMBL" id="AGNL01028387">
    <property type="protein sequence ID" value="EJK57379.1"/>
    <property type="molecule type" value="Genomic_DNA"/>
</dbReference>
<feature type="compositionally biased region" description="Basic and acidic residues" evidence="1">
    <location>
        <begin position="15"/>
        <end position="24"/>
    </location>
</feature>
<evidence type="ECO:0000313" key="2">
    <source>
        <dbReference type="EMBL" id="EJK57379.1"/>
    </source>
</evidence>
<feature type="region of interest" description="Disordered" evidence="1">
    <location>
        <begin position="1"/>
        <end position="24"/>
    </location>
</feature>
<proteinExistence type="predicted"/>
<evidence type="ECO:0000313" key="3">
    <source>
        <dbReference type="Proteomes" id="UP000266841"/>
    </source>
</evidence>
<reference evidence="2 3" key="1">
    <citation type="journal article" date="2012" name="Genome Biol.">
        <title>Genome and low-iron response of an oceanic diatom adapted to chronic iron limitation.</title>
        <authorList>
            <person name="Lommer M."/>
            <person name="Specht M."/>
            <person name="Roy A.S."/>
            <person name="Kraemer L."/>
            <person name="Andreson R."/>
            <person name="Gutowska M.A."/>
            <person name="Wolf J."/>
            <person name="Bergner S.V."/>
            <person name="Schilhabel M.B."/>
            <person name="Klostermeier U.C."/>
            <person name="Beiko R.G."/>
            <person name="Rosenstiel P."/>
            <person name="Hippler M."/>
            <person name="Laroche J."/>
        </authorList>
    </citation>
    <scope>NUCLEOTIDE SEQUENCE [LARGE SCALE GENOMIC DNA]</scope>
    <source>
        <strain evidence="2 3">CCMP1005</strain>
    </source>
</reference>
<name>K0RY20_THAOC</name>
<organism evidence="2 3">
    <name type="scientific">Thalassiosira oceanica</name>
    <name type="common">Marine diatom</name>
    <dbReference type="NCBI Taxonomy" id="159749"/>
    <lineage>
        <taxon>Eukaryota</taxon>
        <taxon>Sar</taxon>
        <taxon>Stramenopiles</taxon>
        <taxon>Ochrophyta</taxon>
        <taxon>Bacillariophyta</taxon>
        <taxon>Coscinodiscophyceae</taxon>
        <taxon>Thalassiosirophycidae</taxon>
        <taxon>Thalassiosirales</taxon>
        <taxon>Thalassiosiraceae</taxon>
        <taxon>Thalassiosira</taxon>
    </lineage>
</organism>
<comment type="caution">
    <text evidence="2">The sequence shown here is derived from an EMBL/GenBank/DDBJ whole genome shotgun (WGS) entry which is preliminary data.</text>
</comment>
<sequence>MTLTNTHRAGAMPGREGRLTDEGRPRILFLSNPNRFLREGTPVQKGWMGECRERRPEGDGSPGHGGEMAERESRRWVTLGQSLLRREEHMINTINNPIPT</sequence>